<protein>
    <recommendedName>
        <fullName evidence="2">Protein kinase domain-containing protein</fullName>
    </recommendedName>
</protein>
<dbReference type="RefSeq" id="WP_184830919.1">
    <property type="nucleotide sequence ID" value="NZ_JACHMN010000001.1"/>
</dbReference>
<dbReference type="PANTHER" id="PTHR24348">
    <property type="entry name" value="SERINE/THREONINE-PROTEIN KINASE UNC-51-RELATED"/>
    <property type="match status" value="1"/>
</dbReference>
<dbReference type="InterPro" id="IPR008271">
    <property type="entry name" value="Ser/Thr_kinase_AS"/>
</dbReference>
<gene>
    <name evidence="3" type="ORF">F4553_000211</name>
</gene>
<evidence type="ECO:0000259" key="2">
    <source>
        <dbReference type="PROSITE" id="PS50011"/>
    </source>
</evidence>
<feature type="domain" description="Protein kinase" evidence="2">
    <location>
        <begin position="37"/>
        <end position="303"/>
    </location>
</feature>
<dbReference type="InterPro" id="IPR045269">
    <property type="entry name" value="Atg1-like"/>
</dbReference>
<feature type="transmembrane region" description="Helical" evidence="1">
    <location>
        <begin position="673"/>
        <end position="691"/>
    </location>
</feature>
<dbReference type="SMART" id="SM00220">
    <property type="entry name" value="S_TKc"/>
    <property type="match status" value="1"/>
</dbReference>
<keyword evidence="1" id="KW-1133">Transmembrane helix</keyword>
<feature type="transmembrane region" description="Helical" evidence="1">
    <location>
        <begin position="713"/>
        <end position="738"/>
    </location>
</feature>
<dbReference type="GO" id="GO:0005524">
    <property type="term" value="F:ATP binding"/>
    <property type="evidence" value="ECO:0007669"/>
    <property type="project" value="InterPro"/>
</dbReference>
<dbReference type="Gene3D" id="1.10.510.10">
    <property type="entry name" value="Transferase(Phosphotransferase) domain 1"/>
    <property type="match status" value="1"/>
</dbReference>
<accession>A0A841BJ76</accession>
<dbReference type="GO" id="GO:0005737">
    <property type="term" value="C:cytoplasm"/>
    <property type="evidence" value="ECO:0007669"/>
    <property type="project" value="TreeGrafter"/>
</dbReference>
<feature type="transmembrane region" description="Helical" evidence="1">
    <location>
        <begin position="601"/>
        <end position="622"/>
    </location>
</feature>
<dbReference type="InterPro" id="IPR011009">
    <property type="entry name" value="Kinase-like_dom_sf"/>
</dbReference>
<keyword evidence="4" id="KW-1185">Reference proteome</keyword>
<organism evidence="3 4">
    <name type="scientific">Allocatelliglobosispora scoriae</name>
    <dbReference type="NCBI Taxonomy" id="643052"/>
    <lineage>
        <taxon>Bacteria</taxon>
        <taxon>Bacillati</taxon>
        <taxon>Actinomycetota</taxon>
        <taxon>Actinomycetes</taxon>
        <taxon>Micromonosporales</taxon>
        <taxon>Micromonosporaceae</taxon>
        <taxon>Allocatelliglobosispora</taxon>
    </lineage>
</organism>
<dbReference type="InterPro" id="IPR000719">
    <property type="entry name" value="Prot_kinase_dom"/>
</dbReference>
<dbReference type="EMBL" id="JACHMN010000001">
    <property type="protein sequence ID" value="MBB5866832.1"/>
    <property type="molecule type" value="Genomic_DNA"/>
</dbReference>
<dbReference type="PROSITE" id="PS00108">
    <property type="entry name" value="PROTEIN_KINASE_ST"/>
    <property type="match status" value="1"/>
</dbReference>
<keyword evidence="1" id="KW-0812">Transmembrane</keyword>
<evidence type="ECO:0000256" key="1">
    <source>
        <dbReference type="SAM" id="Phobius"/>
    </source>
</evidence>
<dbReference type="Proteomes" id="UP000587527">
    <property type="component" value="Unassembled WGS sequence"/>
</dbReference>
<evidence type="ECO:0000313" key="3">
    <source>
        <dbReference type="EMBL" id="MBB5866832.1"/>
    </source>
</evidence>
<dbReference type="AlphaFoldDB" id="A0A841BJ76"/>
<dbReference type="PANTHER" id="PTHR24348:SF68">
    <property type="entry name" value="SERINE_THREONINE-PROTEIN KINASE ATG1C"/>
    <property type="match status" value="1"/>
</dbReference>
<reference evidence="3 4" key="1">
    <citation type="submission" date="2020-08" db="EMBL/GenBank/DDBJ databases">
        <title>Sequencing the genomes of 1000 actinobacteria strains.</title>
        <authorList>
            <person name="Klenk H.-P."/>
        </authorList>
    </citation>
    <scope>NUCLEOTIDE SEQUENCE [LARGE SCALE GENOMIC DNA]</scope>
    <source>
        <strain evidence="3 4">DSM 45362</strain>
    </source>
</reference>
<dbReference type="SUPFAM" id="SSF56112">
    <property type="entry name" value="Protein kinase-like (PK-like)"/>
    <property type="match status" value="1"/>
</dbReference>
<feature type="transmembrane region" description="Helical" evidence="1">
    <location>
        <begin position="759"/>
        <end position="781"/>
    </location>
</feature>
<dbReference type="GO" id="GO:0004674">
    <property type="term" value="F:protein serine/threonine kinase activity"/>
    <property type="evidence" value="ECO:0007669"/>
    <property type="project" value="InterPro"/>
</dbReference>
<dbReference type="Pfam" id="PF00069">
    <property type="entry name" value="Pkinase"/>
    <property type="match status" value="1"/>
</dbReference>
<dbReference type="PROSITE" id="PS50011">
    <property type="entry name" value="PROTEIN_KINASE_DOM"/>
    <property type="match status" value="1"/>
</dbReference>
<comment type="caution">
    <text evidence="3">The sequence shown here is derived from an EMBL/GenBank/DDBJ whole genome shotgun (WGS) entry which is preliminary data.</text>
</comment>
<evidence type="ECO:0000313" key="4">
    <source>
        <dbReference type="Proteomes" id="UP000587527"/>
    </source>
</evidence>
<proteinExistence type="predicted"/>
<feature type="transmembrane region" description="Helical" evidence="1">
    <location>
        <begin position="642"/>
        <end position="661"/>
    </location>
</feature>
<sequence length="793" mass="85445">MTKVDERVPVQLDATRVEYGAASPSPAELPEPVLARFQAVSYLGDGGETQGVWLVTDRSSGQHRVVKVYKESVRPNDELLQLLRVPPDGALSPHLVGLYEWGVHTNAWGATRCWEVQEFAAHGSLLQLAQTEGPKLPEALVRTVLMQVTEALTYLHTQIRTGRGTGLAHRDIKPDNILVRRREPLRLVLGDFGLVTAVRATRISNGTGGSPLYQAPETFHRMSEGLQQDWWSLGIMLVELLTGRNPNYGAGAGNDPRALYEHLTSYDVDLSRVTDPRWHLLCRGLLTREPTLRWGAAEVREWLAGQSPTVHATKGRIVRPFLVAGTPCATPAQLAATMSAHWSSATAHVRDPGWLAGLRQWLEQEHPDTRLPQSLLAAAVTTEAQADLRIAQIIAVIDPKLPPVFRGHPADAAGLARLAQAAQRHDQAAVAVIGAIGRDLLAALAQHRCTGRHPGCTGPLGCRVLAEAARELPDARSALAQRTAALLVHVGSLPELAPAQAVLFRALVDPDFRAKLAKALRRGPSTVPWWAALAAESKNALTAGGRIAAAVLASLLVDLASAQAARLQGTPAPGGAAPWQVQRPAGWNVVVAGLRAAVADLVNIAMMVALLYLTTFTVHLGYRLVDTDFDWGRTTALAGQFGAVQAVVLPPIALVMALLLIRPADPRAVTGRLRLLILLVAAGIVTAIHFHREEWLRFPVVIAPQNFAWLADFHAFLGSGTIPVIGAVYLPVIVVLLVQLGSRGRRTPSGGRYRVMTAVRTLTALAVVTLFVLGAVGWAPVTQFAENPLLLWE</sequence>
<keyword evidence="1" id="KW-0472">Membrane</keyword>
<name>A0A841BJ76_9ACTN</name>